<organism evidence="2 3">
    <name type="scientific">Romanomermis culicivorax</name>
    <name type="common">Nematode worm</name>
    <dbReference type="NCBI Taxonomy" id="13658"/>
    <lineage>
        <taxon>Eukaryota</taxon>
        <taxon>Metazoa</taxon>
        <taxon>Ecdysozoa</taxon>
        <taxon>Nematoda</taxon>
        <taxon>Enoplea</taxon>
        <taxon>Dorylaimia</taxon>
        <taxon>Mermithida</taxon>
        <taxon>Mermithoidea</taxon>
        <taxon>Mermithidae</taxon>
        <taxon>Romanomermis</taxon>
    </lineage>
</organism>
<evidence type="ECO:0000256" key="1">
    <source>
        <dbReference type="SAM" id="Phobius"/>
    </source>
</evidence>
<evidence type="ECO:0000313" key="3">
    <source>
        <dbReference type="WBParaSite" id="nRc.2.0.1.t14863-RA"/>
    </source>
</evidence>
<dbReference type="WBParaSite" id="nRc.2.0.1.t14863-RA">
    <property type="protein sequence ID" value="nRc.2.0.1.t14863-RA"/>
    <property type="gene ID" value="nRc.2.0.1.g14863"/>
</dbReference>
<protein>
    <submittedName>
        <fullName evidence="3">Uncharacterized protein</fullName>
    </submittedName>
</protein>
<feature type="transmembrane region" description="Helical" evidence="1">
    <location>
        <begin position="35"/>
        <end position="55"/>
    </location>
</feature>
<dbReference type="Proteomes" id="UP000887565">
    <property type="component" value="Unplaced"/>
</dbReference>
<accession>A0A915IN43</accession>
<dbReference type="AlphaFoldDB" id="A0A915IN43"/>
<proteinExistence type="predicted"/>
<keyword evidence="2" id="KW-1185">Reference proteome</keyword>
<reference evidence="3" key="1">
    <citation type="submission" date="2022-11" db="UniProtKB">
        <authorList>
            <consortium name="WormBaseParasite"/>
        </authorList>
    </citation>
    <scope>IDENTIFICATION</scope>
</reference>
<keyword evidence="1" id="KW-0812">Transmembrane</keyword>
<sequence>MLINMFLEFGTFMTISIITLIHIPRAKRTGKEFITALILLPISIIGALPMINLLLRHCKLASKNQTTRDLYKHIFAEQPKKDPFDKGVGINLSNFLFSPQRPSILDHMPKKERKTLSIHS</sequence>
<feature type="transmembrane region" description="Helical" evidence="1">
    <location>
        <begin position="6"/>
        <end position="23"/>
    </location>
</feature>
<evidence type="ECO:0000313" key="2">
    <source>
        <dbReference type="Proteomes" id="UP000887565"/>
    </source>
</evidence>
<name>A0A915IN43_ROMCU</name>
<keyword evidence="1" id="KW-0472">Membrane</keyword>
<keyword evidence="1" id="KW-1133">Transmembrane helix</keyword>